<evidence type="ECO:0000313" key="4">
    <source>
        <dbReference type="Ensembl" id="ENSMLUP00000005465.2"/>
    </source>
</evidence>
<accession>G1P602</accession>
<evidence type="ECO:0000256" key="3">
    <source>
        <dbReference type="SAM" id="Phobius"/>
    </source>
</evidence>
<organism evidence="4 5">
    <name type="scientific">Myotis lucifugus</name>
    <name type="common">Little brown bat</name>
    <dbReference type="NCBI Taxonomy" id="59463"/>
    <lineage>
        <taxon>Eukaryota</taxon>
        <taxon>Metazoa</taxon>
        <taxon>Chordata</taxon>
        <taxon>Craniata</taxon>
        <taxon>Vertebrata</taxon>
        <taxon>Euteleostomi</taxon>
        <taxon>Mammalia</taxon>
        <taxon>Eutheria</taxon>
        <taxon>Laurasiatheria</taxon>
        <taxon>Chiroptera</taxon>
        <taxon>Yangochiroptera</taxon>
        <taxon>Vespertilionidae</taxon>
        <taxon>Myotis</taxon>
    </lineage>
</organism>
<keyword evidence="2" id="KW-0677">Repeat</keyword>
<protein>
    <recommendedName>
        <fullName evidence="6">Leucine rich repeat containing 53</fullName>
    </recommendedName>
</protein>
<dbReference type="OMA" id="SQCGHEP"/>
<reference evidence="4 5" key="1">
    <citation type="journal article" date="2011" name="Nature">
        <title>A high-resolution map of human evolutionary constraint using 29 mammals.</title>
        <authorList>
            <person name="Lindblad-Toh K."/>
            <person name="Garber M."/>
            <person name="Zuk O."/>
            <person name="Lin M.F."/>
            <person name="Parker B.J."/>
            <person name="Washietl S."/>
            <person name="Kheradpour P."/>
            <person name="Ernst J."/>
            <person name="Jordan G."/>
            <person name="Mauceli E."/>
            <person name="Ward L.D."/>
            <person name="Lowe C.B."/>
            <person name="Holloway A.K."/>
            <person name="Clamp M."/>
            <person name="Gnerre S."/>
            <person name="Alfoldi J."/>
            <person name="Beal K."/>
            <person name="Chang J."/>
            <person name="Clawson H."/>
            <person name="Cuff J."/>
            <person name="Di Palma F."/>
            <person name="Fitzgerald S."/>
            <person name="Flicek P."/>
            <person name="Guttman M."/>
            <person name="Hubisz M.J."/>
            <person name="Jaffe D.B."/>
            <person name="Jungreis I."/>
            <person name="Kent W.J."/>
            <person name="Kostka D."/>
            <person name="Lara M."/>
            <person name="Martins A.L."/>
            <person name="Massingham T."/>
            <person name="Moltke I."/>
            <person name="Raney B.J."/>
            <person name="Rasmussen M.D."/>
            <person name="Robinson J."/>
            <person name="Stark A."/>
            <person name="Vilella A.J."/>
            <person name="Wen J."/>
            <person name="Xie X."/>
            <person name="Zody M.C."/>
            <person name="Baldwin J."/>
            <person name="Bloom T."/>
            <person name="Chin C.W."/>
            <person name="Heiman D."/>
            <person name="Nicol R."/>
            <person name="Nusbaum C."/>
            <person name="Young S."/>
            <person name="Wilkinson J."/>
            <person name="Worley K.C."/>
            <person name="Kovar C.L."/>
            <person name="Muzny D.M."/>
            <person name="Gibbs R.A."/>
            <person name="Cree A."/>
            <person name="Dihn H.H."/>
            <person name="Fowler G."/>
            <person name="Jhangiani S."/>
            <person name="Joshi V."/>
            <person name="Lee S."/>
            <person name="Lewis L.R."/>
            <person name="Nazareth L.V."/>
            <person name="Okwuonu G."/>
            <person name="Santibanez J."/>
            <person name="Warren W.C."/>
            <person name="Mardis E.R."/>
            <person name="Weinstock G.M."/>
            <person name="Wilson R.K."/>
            <person name="Delehaunty K."/>
            <person name="Dooling D."/>
            <person name="Fronik C."/>
            <person name="Fulton L."/>
            <person name="Fulton B."/>
            <person name="Graves T."/>
            <person name="Minx P."/>
            <person name="Sodergren E."/>
            <person name="Birney E."/>
            <person name="Margulies E.H."/>
            <person name="Herrero J."/>
            <person name="Green E.D."/>
            <person name="Haussler D."/>
            <person name="Siepel A."/>
            <person name="Goldman N."/>
            <person name="Pollard K.S."/>
            <person name="Pedersen J.S."/>
            <person name="Lander E.S."/>
            <person name="Kellis M."/>
        </authorList>
    </citation>
    <scope>NUCLEOTIDE SEQUENCE [LARGE SCALE GENOMIC DNA]</scope>
</reference>
<evidence type="ECO:0008006" key="6">
    <source>
        <dbReference type="Google" id="ProtNLM"/>
    </source>
</evidence>
<reference evidence="4" key="3">
    <citation type="submission" date="2025-09" db="UniProtKB">
        <authorList>
            <consortium name="Ensembl"/>
        </authorList>
    </citation>
    <scope>IDENTIFICATION</scope>
</reference>
<dbReference type="Gene3D" id="3.80.10.10">
    <property type="entry name" value="Ribonuclease Inhibitor"/>
    <property type="match status" value="2"/>
</dbReference>
<dbReference type="HOGENOM" id="CLU_041090_0_0_1"/>
<dbReference type="InParanoid" id="G1P602"/>
<feature type="transmembrane region" description="Helical" evidence="3">
    <location>
        <begin position="292"/>
        <end position="314"/>
    </location>
</feature>
<evidence type="ECO:0000313" key="5">
    <source>
        <dbReference type="Proteomes" id="UP000001074"/>
    </source>
</evidence>
<dbReference type="PANTHER" id="PTHR24369:SF161">
    <property type="entry name" value="LEUCINE-RICH REPEAT-CONTAINING PROTEIN 53"/>
    <property type="match status" value="1"/>
</dbReference>
<dbReference type="Pfam" id="PF13855">
    <property type="entry name" value="LRR_8"/>
    <property type="match status" value="2"/>
</dbReference>
<evidence type="ECO:0000256" key="1">
    <source>
        <dbReference type="ARBA" id="ARBA00022614"/>
    </source>
</evidence>
<dbReference type="SUPFAM" id="SSF52058">
    <property type="entry name" value="L domain-like"/>
    <property type="match status" value="1"/>
</dbReference>
<evidence type="ECO:0000256" key="2">
    <source>
        <dbReference type="ARBA" id="ARBA00022737"/>
    </source>
</evidence>
<dbReference type="PROSITE" id="PS51450">
    <property type="entry name" value="LRR"/>
    <property type="match status" value="1"/>
</dbReference>
<dbReference type="Proteomes" id="UP000001074">
    <property type="component" value="Unassembled WGS sequence"/>
</dbReference>
<keyword evidence="3" id="KW-1133">Transmembrane helix</keyword>
<dbReference type="SMART" id="SM00369">
    <property type="entry name" value="LRR_TYP"/>
    <property type="match status" value="6"/>
</dbReference>
<dbReference type="InterPro" id="IPR050541">
    <property type="entry name" value="LRR_TM_domain-containing"/>
</dbReference>
<sequence>MLRLVAACPASCSVCTKDVTLCHQLTYIVAVPVTTRVLISTDGSLSSIESANLSLLFNLALLSLSRNGIQAVQEDALQGLSKLRTLLLEHNQISSASLPDHAFSRLRSLQVLALSNNALRTLRGAWFRNTRDLTRLQLDGNQITNLTDGAFGGTNLRSLRHLDLSNNFISYVGSDAFRPLPQLQEVDLSRNRLAQMPDVFTPLKHLILLSLDKNQWSCTCDLYPLARFLRSYMKSSARKLRNAKDLSCQPSPAAVAGAKSVLRLSDTNCDARASNLTLVLKDRSPLLPGQDVALLTVLVFAGAVGLTCLGLVVFNWKLQQGRANEHTSEKLCCRTFGESLCAHEARNYHAKGYCNCHLTQEKEIKVMSIVGSGREMPPLQGSSHQASLTSESTALDEPFRNLKGKDQEAGSTSLGLGGRLLQSGCSAPPGNMAVVNEAGLLTRHCPERTENLRDPEPGEVQAQMLPQHITRTIDISSDIFSRRYATSASALARESLEKHLTNESWQPPIE</sequence>
<dbReference type="GO" id="GO:0005886">
    <property type="term" value="C:plasma membrane"/>
    <property type="evidence" value="ECO:0007669"/>
    <property type="project" value="TreeGrafter"/>
</dbReference>
<dbReference type="InterPro" id="IPR003591">
    <property type="entry name" value="Leu-rich_rpt_typical-subtyp"/>
</dbReference>
<dbReference type="STRING" id="59463.ENSMLUP00000005465"/>
<dbReference type="AlphaFoldDB" id="G1P602"/>
<keyword evidence="1" id="KW-0433">Leucine-rich repeat</keyword>
<dbReference type="PANTHER" id="PTHR24369">
    <property type="entry name" value="ANTIGEN BSP, PUTATIVE-RELATED"/>
    <property type="match status" value="1"/>
</dbReference>
<reference evidence="4" key="2">
    <citation type="submission" date="2025-08" db="UniProtKB">
        <authorList>
            <consortium name="Ensembl"/>
        </authorList>
    </citation>
    <scope>IDENTIFICATION</scope>
</reference>
<dbReference type="GeneTree" id="ENSGT00940000161095"/>
<dbReference type="eggNOG" id="KOG0619">
    <property type="taxonomic scope" value="Eukaryota"/>
</dbReference>
<keyword evidence="3" id="KW-0472">Membrane</keyword>
<proteinExistence type="predicted"/>
<dbReference type="InterPro" id="IPR032675">
    <property type="entry name" value="LRR_dom_sf"/>
</dbReference>
<dbReference type="InterPro" id="IPR001611">
    <property type="entry name" value="Leu-rich_rpt"/>
</dbReference>
<keyword evidence="5" id="KW-1185">Reference proteome</keyword>
<keyword evidence="3" id="KW-0812">Transmembrane</keyword>
<dbReference type="Ensembl" id="ENSMLUT00000005981.2">
    <property type="protein sequence ID" value="ENSMLUP00000005465.2"/>
    <property type="gene ID" value="ENSMLUG00000005978.2"/>
</dbReference>
<name>G1P602_MYOLU</name>
<dbReference type="EMBL" id="AAPE02012111">
    <property type="status" value="NOT_ANNOTATED_CDS"/>
    <property type="molecule type" value="Genomic_DNA"/>
</dbReference>